<evidence type="ECO:0000313" key="2">
    <source>
        <dbReference type="Proteomes" id="UP000823632"/>
    </source>
</evidence>
<evidence type="ECO:0000313" key="1">
    <source>
        <dbReference type="EMBL" id="MBO8431235.1"/>
    </source>
</evidence>
<comment type="caution">
    <text evidence="1">The sequence shown here is derived from an EMBL/GenBank/DDBJ whole genome shotgun (WGS) entry which is preliminary data.</text>
</comment>
<feature type="non-terminal residue" evidence="1">
    <location>
        <position position="94"/>
    </location>
</feature>
<reference evidence="1" key="2">
    <citation type="journal article" date="2021" name="PeerJ">
        <title>Extensive microbial diversity within the chicken gut microbiome revealed by metagenomics and culture.</title>
        <authorList>
            <person name="Gilroy R."/>
            <person name="Ravi A."/>
            <person name="Getino M."/>
            <person name="Pursley I."/>
            <person name="Horton D.L."/>
            <person name="Alikhan N.F."/>
            <person name="Baker D."/>
            <person name="Gharbi K."/>
            <person name="Hall N."/>
            <person name="Watson M."/>
            <person name="Adriaenssens E.M."/>
            <person name="Foster-Nyarko E."/>
            <person name="Jarju S."/>
            <person name="Secka A."/>
            <person name="Antonio M."/>
            <person name="Oren A."/>
            <person name="Chaudhuri R.R."/>
            <person name="La Ragione R."/>
            <person name="Hildebrand F."/>
            <person name="Pallen M.J."/>
        </authorList>
    </citation>
    <scope>NUCLEOTIDE SEQUENCE</scope>
    <source>
        <strain evidence="1">10192</strain>
    </source>
</reference>
<accession>A0A9D9DQY4</accession>
<name>A0A9D9DQY4_9BACT</name>
<reference evidence="1" key="1">
    <citation type="submission" date="2020-10" db="EMBL/GenBank/DDBJ databases">
        <authorList>
            <person name="Gilroy R."/>
        </authorList>
    </citation>
    <scope>NUCLEOTIDE SEQUENCE</scope>
    <source>
        <strain evidence="1">10192</strain>
    </source>
</reference>
<organism evidence="1 2">
    <name type="scientific">Candidatus Scatousia excrementipullorum</name>
    <dbReference type="NCBI Taxonomy" id="2840936"/>
    <lineage>
        <taxon>Bacteria</taxon>
        <taxon>Candidatus Scatousia</taxon>
    </lineage>
</organism>
<dbReference type="EMBL" id="JADIND010000168">
    <property type="protein sequence ID" value="MBO8431235.1"/>
    <property type="molecule type" value="Genomic_DNA"/>
</dbReference>
<protein>
    <submittedName>
        <fullName evidence="1">Uncharacterized protein</fullName>
    </submittedName>
</protein>
<proteinExistence type="predicted"/>
<dbReference type="Proteomes" id="UP000823632">
    <property type="component" value="Unassembled WGS sequence"/>
</dbReference>
<sequence>MERINFVGEKLNQNDAVNFWNIASLNLWKKEAEDYINRNGKFYNNIGEIVKDFPQYKEQIKEKVKKQFKKDDVPAIVFHENSSVAKAISKSAEL</sequence>
<gene>
    <name evidence="1" type="ORF">IAC76_07595</name>
</gene>
<dbReference type="AlphaFoldDB" id="A0A9D9DQY4"/>